<dbReference type="PROSITE" id="PS50005">
    <property type="entry name" value="TPR"/>
    <property type="match status" value="1"/>
</dbReference>
<evidence type="ECO:0000313" key="4">
    <source>
        <dbReference type="Proteomes" id="UP000503088"/>
    </source>
</evidence>
<feature type="repeat" description="TPR" evidence="1">
    <location>
        <begin position="354"/>
        <end position="387"/>
    </location>
</feature>
<sequence>MHIHEIGELIRKIRKQRGLRLEDLADENISPATISNIERGVPHVNMDKAEYLLAKLGLDLSDLPDLIVGDQQKLQHFQFELFSAESLQDMGKVDLALKKLDQLQYDDQHPLAATVYYLKGKCLNSKKKWKRAEKTLQNAIRLSKAHPESNITAASFCELGITRYEQNDLHQALKDTESGIAAFQEDGERPQFRYVLQKNKAIYLERLGRLAESLKVVQEMWDDLDRINKIDVLIGFYWLHSELLRRTGLPNEAIRYAEEGLELARINNQYDNMYDLWIVLGSIHMNQNNWMMAEKCFTMALHLEGLVSNGKVFTTTYARLSILHMHREEWETAEKMILKAVKNSEIHNDIPRLTYALLVNGDFHRAQNHDEEAVQLYQKALDLARKHHYKKQEHQALFRLAQSWEEVDEQKFQKCMTDLYHVQKELQHEDEESNFSDILI</sequence>
<dbReference type="Gene3D" id="1.25.40.10">
    <property type="entry name" value="Tetratricopeptide repeat domain"/>
    <property type="match status" value="2"/>
</dbReference>
<proteinExistence type="predicted"/>
<dbReference type="InterPro" id="IPR011990">
    <property type="entry name" value="TPR-like_helical_dom_sf"/>
</dbReference>
<reference evidence="3 4" key="1">
    <citation type="submission" date="2020-01" db="EMBL/GenBank/DDBJ databases">
        <authorList>
            <person name="Gulvik C.A."/>
            <person name="Batra D.G."/>
        </authorList>
    </citation>
    <scope>NUCLEOTIDE SEQUENCE [LARGE SCALE GENOMIC DNA]</scope>
    <source>
        <strain evidence="3 4">W9323</strain>
    </source>
</reference>
<dbReference type="SMART" id="SM00530">
    <property type="entry name" value="HTH_XRE"/>
    <property type="match status" value="1"/>
</dbReference>
<dbReference type="AlphaFoldDB" id="A0A7D4BGT0"/>
<dbReference type="PROSITE" id="PS50943">
    <property type="entry name" value="HTH_CROC1"/>
    <property type="match status" value="1"/>
</dbReference>
<evidence type="ECO:0000313" key="3">
    <source>
        <dbReference type="EMBL" id="QKG85312.1"/>
    </source>
</evidence>
<dbReference type="Proteomes" id="UP000503088">
    <property type="component" value="Chromosome"/>
</dbReference>
<dbReference type="Pfam" id="PF13176">
    <property type="entry name" value="TPR_7"/>
    <property type="match status" value="1"/>
</dbReference>
<feature type="domain" description="HTH cro/C1-type" evidence="2">
    <location>
        <begin position="10"/>
        <end position="63"/>
    </location>
</feature>
<dbReference type="CDD" id="cd00093">
    <property type="entry name" value="HTH_XRE"/>
    <property type="match status" value="1"/>
</dbReference>
<accession>A0A7D4BGT0</accession>
<evidence type="ECO:0000256" key="1">
    <source>
        <dbReference type="PROSITE-ProRule" id="PRU00339"/>
    </source>
</evidence>
<dbReference type="InterPro" id="IPR001387">
    <property type="entry name" value="Cro/C1-type_HTH"/>
</dbReference>
<dbReference type="GO" id="GO:0003677">
    <property type="term" value="F:DNA binding"/>
    <property type="evidence" value="ECO:0007669"/>
    <property type="project" value="InterPro"/>
</dbReference>
<dbReference type="SMART" id="SM00028">
    <property type="entry name" value="TPR"/>
    <property type="match status" value="5"/>
</dbReference>
<dbReference type="SUPFAM" id="SSF48452">
    <property type="entry name" value="TPR-like"/>
    <property type="match status" value="2"/>
</dbReference>
<name>A0A7D4BGT0_9BACL</name>
<dbReference type="Gene3D" id="1.10.260.40">
    <property type="entry name" value="lambda repressor-like DNA-binding domains"/>
    <property type="match status" value="1"/>
</dbReference>
<dbReference type="EMBL" id="CP048104">
    <property type="protein sequence ID" value="QKG85312.1"/>
    <property type="molecule type" value="Genomic_DNA"/>
</dbReference>
<dbReference type="PANTHER" id="PTHR37038">
    <property type="entry name" value="TRANSCRIPTIONAL REGULATOR-RELATED"/>
    <property type="match status" value="1"/>
</dbReference>
<organism evidence="3 4">
    <name type="scientific">Kroppenstedtia pulmonis</name>
    <dbReference type="NCBI Taxonomy" id="1380685"/>
    <lineage>
        <taxon>Bacteria</taxon>
        <taxon>Bacillati</taxon>
        <taxon>Bacillota</taxon>
        <taxon>Bacilli</taxon>
        <taxon>Bacillales</taxon>
        <taxon>Thermoactinomycetaceae</taxon>
        <taxon>Kroppenstedtia</taxon>
    </lineage>
</organism>
<dbReference type="Pfam" id="PF01381">
    <property type="entry name" value="HTH_3"/>
    <property type="match status" value="1"/>
</dbReference>
<keyword evidence="4" id="KW-1185">Reference proteome</keyword>
<protein>
    <submittedName>
        <fullName evidence="3">Tetratricopeptide repeat protein</fullName>
    </submittedName>
</protein>
<dbReference type="InterPro" id="IPR019734">
    <property type="entry name" value="TPR_rpt"/>
</dbReference>
<dbReference type="SUPFAM" id="SSF47413">
    <property type="entry name" value="lambda repressor-like DNA-binding domains"/>
    <property type="match status" value="1"/>
</dbReference>
<dbReference type="RefSeq" id="WP_173223851.1">
    <property type="nucleotide sequence ID" value="NZ_CP048104.1"/>
</dbReference>
<dbReference type="InterPro" id="IPR010982">
    <property type="entry name" value="Lambda_DNA-bd_dom_sf"/>
</dbReference>
<evidence type="ECO:0000259" key="2">
    <source>
        <dbReference type="PROSITE" id="PS50943"/>
    </source>
</evidence>
<gene>
    <name evidence="3" type="ORF">GXN76_13070</name>
</gene>
<dbReference type="KEGG" id="kpul:GXN76_13070"/>
<dbReference type="InterPro" id="IPR053163">
    <property type="entry name" value="HTH-type_regulator_Rgg"/>
</dbReference>
<dbReference type="Pfam" id="PF13432">
    <property type="entry name" value="TPR_16"/>
    <property type="match status" value="1"/>
</dbReference>
<keyword evidence="1" id="KW-0802">TPR repeat</keyword>